<dbReference type="PANTHER" id="PTHR10803">
    <property type="entry name" value="ARSENICAL PUMP-DRIVING ATPASE ARSENITE-TRANSLOCATING ATPASE"/>
    <property type="match status" value="1"/>
</dbReference>
<dbReference type="GO" id="GO:0005524">
    <property type="term" value="F:ATP binding"/>
    <property type="evidence" value="ECO:0007669"/>
    <property type="project" value="UniProtKB-KW"/>
</dbReference>
<dbReference type="InterPro" id="IPR040612">
    <property type="entry name" value="ArsA_HSP20-like"/>
</dbReference>
<dbReference type="CDD" id="cd02035">
    <property type="entry name" value="ArsA"/>
    <property type="match status" value="1"/>
</dbReference>
<dbReference type="Pfam" id="PF02374">
    <property type="entry name" value="ArsA_ATPase"/>
    <property type="match status" value="1"/>
</dbReference>
<evidence type="ECO:0000256" key="5">
    <source>
        <dbReference type="ARBA" id="ARBA00022967"/>
    </source>
</evidence>
<comment type="caution">
    <text evidence="11">The sequence shown here is derived from an EMBL/GenBank/DDBJ whole genome shotgun (WGS) entry which is preliminary data.</text>
</comment>
<comment type="function">
    <text evidence="7">Anion-transporting ATPase. Catalyzes the extrusion of arsenite.</text>
</comment>
<dbReference type="GO" id="GO:0015446">
    <property type="term" value="F:ATPase-coupled arsenite transmembrane transporter activity"/>
    <property type="evidence" value="ECO:0007669"/>
    <property type="project" value="UniProtKB-EC"/>
</dbReference>
<comment type="catalytic activity">
    <reaction evidence="6">
        <text>arsenite(in) + ATP + H2O = arsenite(out) + ADP + phosphate + H(+)</text>
        <dbReference type="Rhea" id="RHEA:11348"/>
        <dbReference type="ChEBI" id="CHEBI:15377"/>
        <dbReference type="ChEBI" id="CHEBI:15378"/>
        <dbReference type="ChEBI" id="CHEBI:29242"/>
        <dbReference type="ChEBI" id="CHEBI:30616"/>
        <dbReference type="ChEBI" id="CHEBI:43474"/>
        <dbReference type="ChEBI" id="CHEBI:456216"/>
        <dbReference type="EC" id="7.3.2.7"/>
    </reaction>
</comment>
<keyword evidence="3" id="KW-0067">ATP-binding</keyword>
<protein>
    <recommendedName>
        <fullName evidence="8">arsenite-transporting ATPase</fullName>
        <ecNumber evidence="8">7.3.2.7</ecNumber>
    </recommendedName>
</protein>
<evidence type="ECO:0000256" key="1">
    <source>
        <dbReference type="ARBA" id="ARBA00011040"/>
    </source>
</evidence>
<evidence type="ECO:0000256" key="6">
    <source>
        <dbReference type="ARBA" id="ARBA00052296"/>
    </source>
</evidence>
<name>A0A2H3KRN4_9CHLR</name>
<dbReference type="Proteomes" id="UP000220922">
    <property type="component" value="Unassembled WGS sequence"/>
</dbReference>
<reference evidence="11 12" key="1">
    <citation type="submission" date="2016-05" db="EMBL/GenBank/DDBJ databases">
        <authorList>
            <person name="Lavstsen T."/>
            <person name="Jespersen J.S."/>
        </authorList>
    </citation>
    <scope>NUCLEOTIDE SEQUENCE [LARGE SCALE GENOMIC DNA]</scope>
    <source>
        <strain evidence="11 12">B7-9</strain>
    </source>
</reference>
<proteinExistence type="inferred from homology"/>
<accession>A0A2H3KRN4</accession>
<dbReference type="RefSeq" id="WP_097650416.1">
    <property type="nucleotide sequence ID" value="NZ_LYXE01000009.1"/>
</dbReference>
<feature type="domain" description="ArsA HSP20-like" evidence="10">
    <location>
        <begin position="328"/>
        <end position="390"/>
    </location>
</feature>
<evidence type="ECO:0000256" key="7">
    <source>
        <dbReference type="ARBA" id="ARBA00059736"/>
    </source>
</evidence>
<dbReference type="PANTHER" id="PTHR10803:SF3">
    <property type="entry name" value="ATPASE GET3"/>
    <property type="match status" value="1"/>
</dbReference>
<dbReference type="EC" id="7.3.2.7" evidence="8"/>
<evidence type="ECO:0000256" key="3">
    <source>
        <dbReference type="ARBA" id="ARBA00022840"/>
    </source>
</evidence>
<organism evidence="11 12">
    <name type="scientific">Candidatus Chloroploca asiatica</name>
    <dbReference type="NCBI Taxonomy" id="1506545"/>
    <lineage>
        <taxon>Bacteria</taxon>
        <taxon>Bacillati</taxon>
        <taxon>Chloroflexota</taxon>
        <taxon>Chloroflexia</taxon>
        <taxon>Chloroflexales</taxon>
        <taxon>Chloroflexineae</taxon>
        <taxon>Oscillochloridaceae</taxon>
        <taxon>Candidatus Chloroploca</taxon>
    </lineage>
</organism>
<evidence type="ECO:0000256" key="8">
    <source>
        <dbReference type="ARBA" id="ARBA00066752"/>
    </source>
</evidence>
<gene>
    <name evidence="11" type="ORF">A9Q02_07515</name>
</gene>
<keyword evidence="4" id="KW-0059">Arsenical resistance</keyword>
<comment type="similarity">
    <text evidence="1">Belongs to the arsA ATPase family.</text>
</comment>
<keyword evidence="2" id="KW-0547">Nucleotide-binding</keyword>
<dbReference type="OrthoDB" id="9780677at2"/>
<dbReference type="EMBL" id="LYXE01000009">
    <property type="protein sequence ID" value="PDW01272.1"/>
    <property type="molecule type" value="Genomic_DNA"/>
</dbReference>
<dbReference type="NCBIfam" id="TIGR00345">
    <property type="entry name" value="GET3_arsA_TRC40"/>
    <property type="match status" value="1"/>
</dbReference>
<evidence type="ECO:0000256" key="4">
    <source>
        <dbReference type="ARBA" id="ARBA00022849"/>
    </source>
</evidence>
<evidence type="ECO:0000313" key="11">
    <source>
        <dbReference type="EMBL" id="PDW01272.1"/>
    </source>
</evidence>
<dbReference type="Gene3D" id="3.40.50.300">
    <property type="entry name" value="P-loop containing nucleotide triphosphate hydrolases"/>
    <property type="match status" value="1"/>
</dbReference>
<evidence type="ECO:0000256" key="2">
    <source>
        <dbReference type="ARBA" id="ARBA00022741"/>
    </source>
</evidence>
<dbReference type="InterPro" id="IPR008978">
    <property type="entry name" value="HSP20-like_chaperone"/>
</dbReference>
<dbReference type="SUPFAM" id="SSF52540">
    <property type="entry name" value="P-loop containing nucleoside triphosphate hydrolases"/>
    <property type="match status" value="1"/>
</dbReference>
<dbReference type="Gene3D" id="2.60.40.790">
    <property type="match status" value="1"/>
</dbReference>
<evidence type="ECO:0000259" key="10">
    <source>
        <dbReference type="Pfam" id="PF17886"/>
    </source>
</evidence>
<dbReference type="AlphaFoldDB" id="A0A2H3KRN4"/>
<evidence type="ECO:0000313" key="12">
    <source>
        <dbReference type="Proteomes" id="UP000220922"/>
    </source>
</evidence>
<feature type="domain" description="ArsA/GET3 Anion-transporting ATPase-like" evidence="9">
    <location>
        <begin position="2"/>
        <end position="297"/>
    </location>
</feature>
<evidence type="ECO:0000259" key="9">
    <source>
        <dbReference type="Pfam" id="PF02374"/>
    </source>
</evidence>
<sequence>MTRVIIYSGKGGTGKTTISAATATLLARTGRRTLVLSSDPAHSLADALGTEISRDRPTAIAPRLYGLEIDTIYEWRHNLGGFQQFVASTYSNRGIDRSTAAELANQPGLDEILALQRMMTEAESGRWDAIVLDTAPTGNTLRLLAYPEMIIGGDAGKKFFRVYRGLANFARPFKRDLPDDRFFNEVGSLLERMDKLANFLLSPEISVRLVLNPEKLPLLETRRAYTFLNLYGLMVDAIMVNKILPLRADLGPYFDYWVSLQRGYLQDIDDSFMPTPIFRTVLQEGEPIGMPALEAIGRATFGEHDPGALLFDERPIWLEQWSEEGEPGRYDLCMKLPFINEEEAVDLVRSGPDLAVSIGRVQRTIALPRILYSCTMGDHRYEEGVLRLEFCEGTGDEAGLPIEEEPDELRVEAA</sequence>
<dbReference type="InterPro" id="IPR027417">
    <property type="entry name" value="P-loop_NTPase"/>
</dbReference>
<dbReference type="GO" id="GO:0016887">
    <property type="term" value="F:ATP hydrolysis activity"/>
    <property type="evidence" value="ECO:0007669"/>
    <property type="project" value="InterPro"/>
</dbReference>
<keyword evidence="5" id="KW-1278">Translocase</keyword>
<dbReference type="InterPro" id="IPR025723">
    <property type="entry name" value="ArsA/GET3_ATPase-like"/>
</dbReference>
<keyword evidence="12" id="KW-1185">Reference proteome</keyword>
<dbReference type="InterPro" id="IPR016300">
    <property type="entry name" value="ATPase_ArsA/GET3"/>
</dbReference>
<dbReference type="Pfam" id="PF17886">
    <property type="entry name" value="ArsA_HSP20"/>
    <property type="match status" value="1"/>
</dbReference>
<dbReference type="FunFam" id="3.40.50.300:FF:001801">
    <property type="entry name" value="Putative arsenical pump-driving ATPase"/>
    <property type="match status" value="1"/>
</dbReference>